<evidence type="ECO:0008006" key="3">
    <source>
        <dbReference type="Google" id="ProtNLM"/>
    </source>
</evidence>
<dbReference type="EMBL" id="JANVFS010000009">
    <property type="protein sequence ID" value="KAJ4487013.1"/>
    <property type="molecule type" value="Genomic_DNA"/>
</dbReference>
<name>A0A9W9ARJ2_9AGAR</name>
<organism evidence="1 2">
    <name type="scientific">Lentinula lateritia</name>
    <dbReference type="NCBI Taxonomy" id="40482"/>
    <lineage>
        <taxon>Eukaryota</taxon>
        <taxon>Fungi</taxon>
        <taxon>Dikarya</taxon>
        <taxon>Basidiomycota</taxon>
        <taxon>Agaricomycotina</taxon>
        <taxon>Agaricomycetes</taxon>
        <taxon>Agaricomycetidae</taxon>
        <taxon>Agaricales</taxon>
        <taxon>Marasmiineae</taxon>
        <taxon>Omphalotaceae</taxon>
        <taxon>Lentinula</taxon>
    </lineage>
</organism>
<dbReference type="AlphaFoldDB" id="A0A9W9ARJ2"/>
<gene>
    <name evidence="1" type="ORF">C8J55DRAFT_506852</name>
</gene>
<dbReference type="Proteomes" id="UP001150238">
    <property type="component" value="Unassembled WGS sequence"/>
</dbReference>
<reference evidence="1" key="2">
    <citation type="journal article" date="2023" name="Proc. Natl. Acad. Sci. U.S.A.">
        <title>A global phylogenomic analysis of the shiitake genus Lentinula.</title>
        <authorList>
            <person name="Sierra-Patev S."/>
            <person name="Min B."/>
            <person name="Naranjo-Ortiz M."/>
            <person name="Looney B."/>
            <person name="Konkel Z."/>
            <person name="Slot J.C."/>
            <person name="Sakamoto Y."/>
            <person name="Steenwyk J.L."/>
            <person name="Rokas A."/>
            <person name="Carro J."/>
            <person name="Camarero S."/>
            <person name="Ferreira P."/>
            <person name="Molpeceres G."/>
            <person name="Ruiz-Duenas F.J."/>
            <person name="Serrano A."/>
            <person name="Henrissat B."/>
            <person name="Drula E."/>
            <person name="Hughes K.W."/>
            <person name="Mata J.L."/>
            <person name="Ishikawa N.K."/>
            <person name="Vargas-Isla R."/>
            <person name="Ushijima S."/>
            <person name="Smith C.A."/>
            <person name="Donoghue J."/>
            <person name="Ahrendt S."/>
            <person name="Andreopoulos W."/>
            <person name="He G."/>
            <person name="LaButti K."/>
            <person name="Lipzen A."/>
            <person name="Ng V."/>
            <person name="Riley R."/>
            <person name="Sandor L."/>
            <person name="Barry K."/>
            <person name="Martinez A.T."/>
            <person name="Xiao Y."/>
            <person name="Gibbons J.G."/>
            <person name="Terashima K."/>
            <person name="Grigoriev I.V."/>
            <person name="Hibbett D."/>
        </authorList>
    </citation>
    <scope>NUCLEOTIDE SEQUENCE</scope>
    <source>
        <strain evidence="1">Sp2 HRB7682 ss15</strain>
    </source>
</reference>
<sequence length="525" mass="60052">MELSLSQSRTEEPLRFSPVEESILAEGEIESLNSQIEKLTHNEDEVALLASVSDILPPAHRIPIEILSEIFELVCYPNHGRFYPQFDVVRTTTSLSQVCVVWRQVAYGTPRIWSNLCLSIPEHMSLFNAGGKWVNEWLSRSGVFPLGLYLHFPTDNSNWSDEEELETYSEYKSLVQEVHYLLDQILDHRHYLVDRIRSLKLIGDPIFFTPFFVLGPFLLRGVERISMQMTRSVDENLRVNSFSSANNLRHLEIVEPYFRSQLRTFLLPAGQLIDLQIRTRNYSHFDTSVYADFLHECSSLVSLEINPACSPEFNSPNDNVHLPMLKSLHFTFHLPSEGDETPGVNLLHILAVPLLEEMTLILGYVEFHDFSRDLTALQGNSPTSNLKSLTLEMNWTFKAIDATDLASVLLLFPTITSFRLFGIQSDMNPLFQAMTYHNLNDDSVTLLPMILNLELEYRKKTGYPSELISMILSRSWLNGHQPQTDAGLVARLQQVSILRAGYLQKTDEHLVRIAEVPDSVVYSEF</sequence>
<reference evidence="1" key="1">
    <citation type="submission" date="2022-08" db="EMBL/GenBank/DDBJ databases">
        <authorList>
            <consortium name="DOE Joint Genome Institute"/>
            <person name="Min B."/>
            <person name="Riley R."/>
            <person name="Sierra-Patev S."/>
            <person name="Naranjo-Ortiz M."/>
            <person name="Looney B."/>
            <person name="Konkel Z."/>
            <person name="Slot J.C."/>
            <person name="Sakamoto Y."/>
            <person name="Steenwyk J.L."/>
            <person name="Rokas A."/>
            <person name="Carro J."/>
            <person name="Camarero S."/>
            <person name="Ferreira P."/>
            <person name="Molpeceres G."/>
            <person name="Ruiz-Duenas F.J."/>
            <person name="Serrano A."/>
            <person name="Henrissat B."/>
            <person name="Drula E."/>
            <person name="Hughes K.W."/>
            <person name="Mata J.L."/>
            <person name="Ishikawa N.K."/>
            <person name="Vargas-Isla R."/>
            <person name="Ushijima S."/>
            <person name="Smith C.A."/>
            <person name="Ahrendt S."/>
            <person name="Andreopoulos W."/>
            <person name="He G."/>
            <person name="Labutti K."/>
            <person name="Lipzen A."/>
            <person name="Ng V."/>
            <person name="Sandor L."/>
            <person name="Barry K."/>
            <person name="Martinez A.T."/>
            <person name="Xiao Y."/>
            <person name="Gibbons J.G."/>
            <person name="Terashima K."/>
            <person name="Hibbett D.S."/>
            <person name="Grigoriev I.V."/>
        </authorList>
    </citation>
    <scope>NUCLEOTIDE SEQUENCE</scope>
    <source>
        <strain evidence="1">Sp2 HRB7682 ss15</strain>
    </source>
</reference>
<comment type="caution">
    <text evidence="1">The sequence shown here is derived from an EMBL/GenBank/DDBJ whole genome shotgun (WGS) entry which is preliminary data.</text>
</comment>
<evidence type="ECO:0000313" key="2">
    <source>
        <dbReference type="Proteomes" id="UP001150238"/>
    </source>
</evidence>
<evidence type="ECO:0000313" key="1">
    <source>
        <dbReference type="EMBL" id="KAJ4487013.1"/>
    </source>
</evidence>
<protein>
    <recommendedName>
        <fullName evidence="3">F-box domain-containing protein</fullName>
    </recommendedName>
</protein>
<proteinExistence type="predicted"/>
<accession>A0A9W9ARJ2</accession>